<comment type="caution">
    <text evidence="3">The sequence shown here is derived from an EMBL/GenBank/DDBJ whole genome shotgun (WGS) entry which is preliminary data.</text>
</comment>
<evidence type="ECO:0000256" key="1">
    <source>
        <dbReference type="SAM" id="MobiDB-lite"/>
    </source>
</evidence>
<dbReference type="InterPro" id="IPR036339">
    <property type="entry name" value="PUB-like_dom_sf"/>
</dbReference>
<dbReference type="SMART" id="SM00198">
    <property type="entry name" value="SCP"/>
    <property type="match status" value="1"/>
</dbReference>
<dbReference type="Gene3D" id="3.40.33.10">
    <property type="entry name" value="CAP"/>
    <property type="match status" value="1"/>
</dbReference>
<dbReference type="CDD" id="cd09212">
    <property type="entry name" value="PUB"/>
    <property type="match status" value="1"/>
</dbReference>
<dbReference type="EMBL" id="CAXAMN010021784">
    <property type="protein sequence ID" value="CAK9063349.1"/>
    <property type="molecule type" value="Genomic_DNA"/>
</dbReference>
<sequence>MVWSKVITRRCLLESPLGVLFFRESSSTWKGFREGFFLDLLCSLFHEPTADRFFLVRREELKATADRRKPTQERSAIIGHKSTTGGVGDIAARLAEMFPALPADTVQGAVSQLFRSNAECSRQQLADMSLAALLEMSSTGPQAVTSFEPVCTSDCVENEAEANRQVVIEEAHEEADDILDGLLADLFGLPDDEMKVCVKTLCGILSRVVEQPSEPKFRQLRKSNARFAAEVGCHPQALALMSYAGFEEDAEATMIFKGDPTREPFKRVHEALQEAGETLSPKAAEATSSKPARAAPQVASGGYPAPACRRDARRQHIAALTEMRLKDPRGFQEARRSSRGNRGVGGTLARPSTASPAAPSRRAQHFTLSDLEKMRVQEEIAGMPSYADEYRLSHQSAPATNYSTLVARSYDPELIARQALDGTNRYRASKGLPPLRWNDGIARIARDHAEQMASGAAPFSHDGVDQRFRAYPVAHQSAAENLALNNGIADVAGAAVNGWINSPGHERNLSGRFNLCGIGAARASNGTFYLTQLFAAT</sequence>
<reference evidence="3 4" key="1">
    <citation type="submission" date="2024-02" db="EMBL/GenBank/DDBJ databases">
        <authorList>
            <person name="Chen Y."/>
            <person name="Shah S."/>
            <person name="Dougan E. K."/>
            <person name="Thang M."/>
            <person name="Chan C."/>
        </authorList>
    </citation>
    <scope>NUCLEOTIDE SEQUENCE [LARGE SCALE GENOMIC DNA]</scope>
</reference>
<dbReference type="CDD" id="cd05379">
    <property type="entry name" value="CAP_bacterial"/>
    <property type="match status" value="1"/>
</dbReference>
<protein>
    <recommendedName>
        <fullName evidence="2">SCP domain-containing protein</fullName>
    </recommendedName>
</protein>
<dbReference type="SUPFAM" id="SSF143503">
    <property type="entry name" value="PUG domain-like"/>
    <property type="match status" value="1"/>
</dbReference>
<proteinExistence type="predicted"/>
<feature type="region of interest" description="Disordered" evidence="1">
    <location>
        <begin position="275"/>
        <end position="307"/>
    </location>
</feature>
<dbReference type="InterPro" id="IPR014044">
    <property type="entry name" value="CAP_dom"/>
</dbReference>
<feature type="compositionally biased region" description="Low complexity" evidence="1">
    <location>
        <begin position="349"/>
        <end position="361"/>
    </location>
</feature>
<keyword evidence="4" id="KW-1185">Reference proteome</keyword>
<organism evidence="3 4">
    <name type="scientific">Durusdinium trenchii</name>
    <dbReference type="NCBI Taxonomy" id="1381693"/>
    <lineage>
        <taxon>Eukaryota</taxon>
        <taxon>Sar</taxon>
        <taxon>Alveolata</taxon>
        <taxon>Dinophyceae</taxon>
        <taxon>Suessiales</taxon>
        <taxon>Symbiodiniaceae</taxon>
        <taxon>Durusdinium</taxon>
    </lineage>
</organism>
<accession>A0ABP0NKM9</accession>
<dbReference type="InterPro" id="IPR018997">
    <property type="entry name" value="PUB_domain"/>
</dbReference>
<gene>
    <name evidence="3" type="ORF">CCMP2556_LOCUS31136</name>
</gene>
<evidence type="ECO:0000313" key="3">
    <source>
        <dbReference type="EMBL" id="CAK9063349.1"/>
    </source>
</evidence>
<dbReference type="SMART" id="SM00580">
    <property type="entry name" value="PUG"/>
    <property type="match status" value="1"/>
</dbReference>
<dbReference type="InterPro" id="IPR035940">
    <property type="entry name" value="CAP_sf"/>
</dbReference>
<dbReference type="PANTHER" id="PTHR31157:SF30">
    <property type="entry name" value="SCP DOMAIN-CONTAINING PROTEIN"/>
    <property type="match status" value="1"/>
</dbReference>
<dbReference type="SUPFAM" id="SSF55797">
    <property type="entry name" value="PR-1-like"/>
    <property type="match status" value="1"/>
</dbReference>
<dbReference type="PANTHER" id="PTHR31157">
    <property type="entry name" value="SCP DOMAIN-CONTAINING PROTEIN"/>
    <property type="match status" value="1"/>
</dbReference>
<dbReference type="Gene3D" id="1.20.58.2190">
    <property type="match status" value="1"/>
</dbReference>
<feature type="region of interest" description="Disordered" evidence="1">
    <location>
        <begin position="328"/>
        <end position="362"/>
    </location>
</feature>
<dbReference type="Pfam" id="PF00188">
    <property type="entry name" value="CAP"/>
    <property type="match status" value="1"/>
</dbReference>
<evidence type="ECO:0000259" key="2">
    <source>
        <dbReference type="SMART" id="SM00198"/>
    </source>
</evidence>
<feature type="domain" description="SCP" evidence="2">
    <location>
        <begin position="414"/>
        <end position="531"/>
    </location>
</feature>
<dbReference type="Proteomes" id="UP001642484">
    <property type="component" value="Unassembled WGS sequence"/>
</dbReference>
<evidence type="ECO:0000313" key="4">
    <source>
        <dbReference type="Proteomes" id="UP001642484"/>
    </source>
</evidence>
<name>A0ABP0NKM9_9DINO</name>
<dbReference type="Pfam" id="PF09409">
    <property type="entry name" value="PUB"/>
    <property type="match status" value="1"/>
</dbReference>